<accession>A0A2M8KIZ7</accession>
<comment type="caution">
    <text evidence="1">The sequence shown here is derived from an EMBL/GenBank/DDBJ whole genome shotgun (WGS) entry which is preliminary data.</text>
</comment>
<dbReference type="SUPFAM" id="SSF109604">
    <property type="entry name" value="HD-domain/PDEase-like"/>
    <property type="match status" value="1"/>
</dbReference>
<evidence type="ECO:0000313" key="1">
    <source>
        <dbReference type="EMBL" id="PJE59899.1"/>
    </source>
</evidence>
<evidence type="ECO:0000313" key="2">
    <source>
        <dbReference type="Proteomes" id="UP000231086"/>
    </source>
</evidence>
<sequence length="419" mass="46708">MKPLLLGPPVQLDDEAERVLWAKMQALRQCFLYANCAPVLRGKKLSLQNKAELAGQAVGVVQGIIHFLLSRGISFENADPAHGAGHLARDFLGALRLALGKPAPITPGELFVGVLGGALHDIGCLVGFRYRDADMLLGHAEMGALLLQEAFASKSFGLDGVEQLCLGYAVAAHTHYLRLRKVTGAGGRTYVLEPYPDSFNEDQPMWFVWLTRWADRLELLCPPYVGRHWLTMFASHQDFDQRAGFYEKSFGEHMRPTLKDSQGRPTMLGRFSMLCDAKQNQPYNRLDSRVMVGLRESNSQRMAKIITAVFGGGQEIGNGREEKILLAWELFLGGNVEPTEIGRQAAATLIGNFRALSQKTRRPWLAGFACAMREYILWAQETLAFMGGLNEKWLALPGVSNDLREIIRPKKEWVDLLRV</sequence>
<organism evidence="1 2">
    <name type="scientific">Candidatus Portnoybacteria bacterium CG10_big_fil_rev_8_21_14_0_10_44_7</name>
    <dbReference type="NCBI Taxonomy" id="1974816"/>
    <lineage>
        <taxon>Bacteria</taxon>
        <taxon>Candidatus Portnoyibacteriota</taxon>
    </lineage>
</organism>
<gene>
    <name evidence="1" type="ORF">COU85_01200</name>
</gene>
<reference evidence="2" key="1">
    <citation type="submission" date="2017-09" db="EMBL/GenBank/DDBJ databases">
        <title>Depth-based differentiation of microbial function through sediment-hosted aquifers and enrichment of novel symbionts in the deep terrestrial subsurface.</title>
        <authorList>
            <person name="Probst A.J."/>
            <person name="Ladd B."/>
            <person name="Jarett J.K."/>
            <person name="Geller-Mcgrath D.E."/>
            <person name="Sieber C.M.K."/>
            <person name="Emerson J.B."/>
            <person name="Anantharaman K."/>
            <person name="Thomas B.C."/>
            <person name="Malmstrom R."/>
            <person name="Stieglmeier M."/>
            <person name="Klingl A."/>
            <person name="Woyke T."/>
            <person name="Ryan C.M."/>
            <person name="Banfield J.F."/>
        </authorList>
    </citation>
    <scope>NUCLEOTIDE SEQUENCE [LARGE SCALE GENOMIC DNA]</scope>
</reference>
<name>A0A2M8KIZ7_9BACT</name>
<dbReference type="EMBL" id="PFEA01000023">
    <property type="protein sequence ID" value="PJE59899.1"/>
    <property type="molecule type" value="Genomic_DNA"/>
</dbReference>
<proteinExistence type="predicted"/>
<protein>
    <submittedName>
        <fullName evidence="1">Uncharacterized protein</fullName>
    </submittedName>
</protein>
<dbReference type="AlphaFoldDB" id="A0A2M8KIZ7"/>
<dbReference type="Proteomes" id="UP000231086">
    <property type="component" value="Unassembled WGS sequence"/>
</dbReference>